<keyword evidence="2" id="KW-0813">Transport</keyword>
<dbReference type="Proteomes" id="UP000199515">
    <property type="component" value="Unassembled WGS sequence"/>
</dbReference>
<feature type="transmembrane region" description="Helical" evidence="7">
    <location>
        <begin position="98"/>
        <end position="118"/>
    </location>
</feature>
<evidence type="ECO:0000313" key="10">
    <source>
        <dbReference type="Proteomes" id="UP000199515"/>
    </source>
</evidence>
<dbReference type="Pfam" id="PF07690">
    <property type="entry name" value="MFS_1"/>
    <property type="match status" value="1"/>
</dbReference>
<reference evidence="9 10" key="1">
    <citation type="submission" date="2016-10" db="EMBL/GenBank/DDBJ databases">
        <authorList>
            <person name="de Groot N.N."/>
        </authorList>
    </citation>
    <scope>NUCLEOTIDE SEQUENCE [LARGE SCALE GENOMIC DNA]</scope>
    <source>
        <strain evidence="9 10">CPCC 202699</strain>
    </source>
</reference>
<feature type="transmembrane region" description="Helical" evidence="7">
    <location>
        <begin position="282"/>
        <end position="299"/>
    </location>
</feature>
<feature type="transmembrane region" description="Helical" evidence="7">
    <location>
        <begin position="217"/>
        <end position="235"/>
    </location>
</feature>
<evidence type="ECO:0000256" key="1">
    <source>
        <dbReference type="ARBA" id="ARBA00004651"/>
    </source>
</evidence>
<evidence type="ECO:0000256" key="5">
    <source>
        <dbReference type="ARBA" id="ARBA00022989"/>
    </source>
</evidence>
<feature type="transmembrane region" description="Helical" evidence="7">
    <location>
        <begin position="74"/>
        <end position="92"/>
    </location>
</feature>
<dbReference type="GO" id="GO:0005886">
    <property type="term" value="C:plasma membrane"/>
    <property type="evidence" value="ECO:0007669"/>
    <property type="project" value="UniProtKB-SubCell"/>
</dbReference>
<feature type="transmembrane region" description="Helical" evidence="7">
    <location>
        <begin position="305"/>
        <end position="324"/>
    </location>
</feature>
<feature type="transmembrane region" description="Helical" evidence="7">
    <location>
        <begin position="139"/>
        <end position="158"/>
    </location>
</feature>
<dbReference type="PANTHER" id="PTHR23517:SF3">
    <property type="entry name" value="INTEGRAL MEMBRANE TRANSPORT PROTEIN"/>
    <property type="match status" value="1"/>
</dbReference>
<dbReference type="RefSeq" id="WP_091293056.1">
    <property type="nucleotide sequence ID" value="NZ_FNON01000005.1"/>
</dbReference>
<proteinExistence type="predicted"/>
<feature type="transmembrane region" description="Helical" evidence="7">
    <location>
        <begin position="255"/>
        <end position="275"/>
    </location>
</feature>
<dbReference type="InterPro" id="IPR011701">
    <property type="entry name" value="MFS"/>
</dbReference>
<sequence length="402" mass="43152">MNFLSLHPTLRIRIGVGFVNRLLDSMITSFMAIYLAFRFGIAVAGVLMFAVVSLGVIGMLVGGHISDTRGRRNTLLLAEFGGFASFAVMAVADASNVTLLVYAGYLVNKFAASLALPANDAMIVDVTTPEDRKQVYTMNYWATNLALAIGGLLGGFLYNGHFTLLLGGAAACTAGVFAVTYFLIAESKPDGDPAAPRASVLREFSAGYRLVLRDGMFIRFMVAATLIMAIEFQLVNYVGVRLAHDMPNGVEILGVLRAENTALVVVLALFSHLLFRRLSDRFRLFAGVGLFTAGYMVLAVSNTGWVLLIAGAVFTVGELMNVPVKQAMLANMVPDQARTRYMAVYNLNIRVAQMLAAGCITLGALVPPWGIALLYGVAGLVVIAQFRVLLNRTPVTPEPVPA</sequence>
<dbReference type="AlphaFoldDB" id="A0A1H3K7L7"/>
<dbReference type="SUPFAM" id="SSF103473">
    <property type="entry name" value="MFS general substrate transporter"/>
    <property type="match status" value="1"/>
</dbReference>
<evidence type="ECO:0000313" key="9">
    <source>
        <dbReference type="EMBL" id="SDY48182.1"/>
    </source>
</evidence>
<keyword evidence="6 7" id="KW-0472">Membrane</keyword>
<feature type="transmembrane region" description="Helical" evidence="7">
    <location>
        <begin position="41"/>
        <end position="62"/>
    </location>
</feature>
<dbReference type="InterPro" id="IPR020846">
    <property type="entry name" value="MFS_dom"/>
</dbReference>
<dbReference type="OrthoDB" id="9793283at2"/>
<keyword evidence="3" id="KW-1003">Cell membrane</keyword>
<dbReference type="PANTHER" id="PTHR23517">
    <property type="entry name" value="RESISTANCE PROTEIN MDTM, PUTATIVE-RELATED-RELATED"/>
    <property type="match status" value="1"/>
</dbReference>
<keyword evidence="10" id="KW-1185">Reference proteome</keyword>
<dbReference type="InterPro" id="IPR050171">
    <property type="entry name" value="MFS_Transporters"/>
</dbReference>
<feature type="transmembrane region" description="Helical" evidence="7">
    <location>
        <begin position="372"/>
        <end position="390"/>
    </location>
</feature>
<keyword evidence="4 7" id="KW-0812">Transmembrane</keyword>
<accession>A0A1H3K7L7</accession>
<evidence type="ECO:0000256" key="3">
    <source>
        <dbReference type="ARBA" id="ARBA00022475"/>
    </source>
</evidence>
<dbReference type="EMBL" id="FNON01000005">
    <property type="protein sequence ID" value="SDY48182.1"/>
    <property type="molecule type" value="Genomic_DNA"/>
</dbReference>
<organism evidence="9 10">
    <name type="scientific">Amycolatopsis xylanica</name>
    <dbReference type="NCBI Taxonomy" id="589385"/>
    <lineage>
        <taxon>Bacteria</taxon>
        <taxon>Bacillati</taxon>
        <taxon>Actinomycetota</taxon>
        <taxon>Actinomycetes</taxon>
        <taxon>Pseudonocardiales</taxon>
        <taxon>Pseudonocardiaceae</taxon>
        <taxon>Amycolatopsis</taxon>
    </lineage>
</organism>
<dbReference type="Gene3D" id="1.20.1250.20">
    <property type="entry name" value="MFS general substrate transporter like domains"/>
    <property type="match status" value="1"/>
</dbReference>
<feature type="transmembrane region" description="Helical" evidence="7">
    <location>
        <begin position="164"/>
        <end position="184"/>
    </location>
</feature>
<evidence type="ECO:0000259" key="8">
    <source>
        <dbReference type="PROSITE" id="PS50850"/>
    </source>
</evidence>
<feature type="domain" description="Major facilitator superfamily (MFS) profile" evidence="8">
    <location>
        <begin position="217"/>
        <end position="402"/>
    </location>
</feature>
<dbReference type="STRING" id="589385.SAMN05421504_105685"/>
<gene>
    <name evidence="9" type="ORF">SAMN05421504_105685</name>
</gene>
<evidence type="ECO:0000256" key="2">
    <source>
        <dbReference type="ARBA" id="ARBA00022448"/>
    </source>
</evidence>
<dbReference type="PROSITE" id="PS50850">
    <property type="entry name" value="MFS"/>
    <property type="match status" value="1"/>
</dbReference>
<evidence type="ECO:0000256" key="6">
    <source>
        <dbReference type="ARBA" id="ARBA00023136"/>
    </source>
</evidence>
<feature type="transmembrane region" description="Helical" evidence="7">
    <location>
        <begin position="345"/>
        <end position="366"/>
    </location>
</feature>
<name>A0A1H3K7L7_9PSEU</name>
<evidence type="ECO:0000256" key="7">
    <source>
        <dbReference type="SAM" id="Phobius"/>
    </source>
</evidence>
<dbReference type="GO" id="GO:0022857">
    <property type="term" value="F:transmembrane transporter activity"/>
    <property type="evidence" value="ECO:0007669"/>
    <property type="project" value="InterPro"/>
</dbReference>
<dbReference type="InterPro" id="IPR036259">
    <property type="entry name" value="MFS_trans_sf"/>
</dbReference>
<keyword evidence="5 7" id="KW-1133">Transmembrane helix</keyword>
<evidence type="ECO:0000256" key="4">
    <source>
        <dbReference type="ARBA" id="ARBA00022692"/>
    </source>
</evidence>
<comment type="subcellular location">
    <subcellularLocation>
        <location evidence="1">Cell membrane</location>
        <topology evidence="1">Multi-pass membrane protein</topology>
    </subcellularLocation>
</comment>
<protein>
    <submittedName>
        <fullName evidence="9">MFS transporter, DHA1 family, multidrug resistance protein B</fullName>
    </submittedName>
</protein>